<evidence type="ECO:0000259" key="2">
    <source>
        <dbReference type="Pfam" id="PF08279"/>
    </source>
</evidence>
<feature type="domain" description="WYL" evidence="3">
    <location>
        <begin position="139"/>
        <end position="203"/>
    </location>
</feature>
<dbReference type="Proteomes" id="UP000428330">
    <property type="component" value="Chromosome"/>
</dbReference>
<gene>
    <name evidence="4" type="ORF">EI983_17500</name>
</gene>
<evidence type="ECO:0000256" key="1">
    <source>
        <dbReference type="SAM" id="SignalP"/>
    </source>
</evidence>
<feature type="domain" description="Helix-turn-helix type 11" evidence="2">
    <location>
        <begin position="6"/>
        <end position="59"/>
    </location>
</feature>
<dbReference type="InterPro" id="IPR036388">
    <property type="entry name" value="WH-like_DNA-bd_sf"/>
</dbReference>
<reference evidence="5" key="1">
    <citation type="submission" date="2018-12" db="EMBL/GenBank/DDBJ databases">
        <title>Complete genome sequence of Roseovarius sp. MME-070.</title>
        <authorList>
            <person name="Nam Y.-D."/>
            <person name="Kang J."/>
            <person name="Chung W.-H."/>
            <person name="Park Y.S."/>
        </authorList>
    </citation>
    <scope>NUCLEOTIDE SEQUENCE [LARGE SCALE GENOMIC DNA]</scope>
    <source>
        <strain evidence="5">MME-070</strain>
    </source>
</reference>
<keyword evidence="5" id="KW-1185">Reference proteome</keyword>
<organism evidence="4 5">
    <name type="scientific">Roseovarius faecimaris</name>
    <dbReference type="NCBI Taxonomy" id="2494550"/>
    <lineage>
        <taxon>Bacteria</taxon>
        <taxon>Pseudomonadati</taxon>
        <taxon>Pseudomonadota</taxon>
        <taxon>Alphaproteobacteria</taxon>
        <taxon>Rhodobacterales</taxon>
        <taxon>Roseobacteraceae</taxon>
        <taxon>Roseovarius</taxon>
    </lineage>
</organism>
<feature type="chain" id="PRO_5026059306" evidence="1">
    <location>
        <begin position="24"/>
        <end position="235"/>
    </location>
</feature>
<dbReference type="SUPFAM" id="SSF46785">
    <property type="entry name" value="Winged helix' DNA-binding domain"/>
    <property type="match status" value="1"/>
</dbReference>
<dbReference type="Pfam" id="PF08279">
    <property type="entry name" value="HTH_11"/>
    <property type="match status" value="1"/>
</dbReference>
<sequence>MSRTHRLFQLMQALRLMPPPATAADLAQDLGVSPRTVYRDIDTLRSLGAVIDGSAGFGYTLIEDAALPPLSFDTDELEALVLGLREVGEVGDPALVKAAQTALSKLRARLPAAQAHRLEHAVLTARRYARMPEPGIDVSALRQATWDERTIRFDYSDAEARATTREVDPLSIVFMQASHCLLAWCHLRRDFRAFRLDRMRHLELTGASFRPRRVPLLRDYMARLREEMTPADPAH</sequence>
<keyword evidence="1" id="KW-0732">Signal</keyword>
<dbReference type="PANTHER" id="PTHR34580">
    <property type="match status" value="1"/>
</dbReference>
<dbReference type="EMBL" id="CP034348">
    <property type="protein sequence ID" value="QGX99966.1"/>
    <property type="molecule type" value="Genomic_DNA"/>
</dbReference>
<name>A0A6I6IWX1_9RHOB</name>
<dbReference type="OrthoDB" id="9807255at2"/>
<feature type="signal peptide" evidence="1">
    <location>
        <begin position="1"/>
        <end position="23"/>
    </location>
</feature>
<evidence type="ECO:0000259" key="3">
    <source>
        <dbReference type="Pfam" id="PF13280"/>
    </source>
</evidence>
<dbReference type="PANTHER" id="PTHR34580:SF3">
    <property type="entry name" value="PROTEIN PAFB"/>
    <property type="match status" value="1"/>
</dbReference>
<dbReference type="Gene3D" id="1.10.10.10">
    <property type="entry name" value="Winged helix-like DNA-binding domain superfamily/Winged helix DNA-binding domain"/>
    <property type="match status" value="1"/>
</dbReference>
<dbReference type="InterPro" id="IPR051534">
    <property type="entry name" value="CBASS_pafABC_assoc_protein"/>
</dbReference>
<dbReference type="PROSITE" id="PS52050">
    <property type="entry name" value="WYL"/>
    <property type="match status" value="1"/>
</dbReference>
<evidence type="ECO:0000313" key="4">
    <source>
        <dbReference type="EMBL" id="QGX99966.1"/>
    </source>
</evidence>
<dbReference type="InterPro" id="IPR013196">
    <property type="entry name" value="HTH_11"/>
</dbReference>
<protein>
    <submittedName>
        <fullName evidence="4">YafY family transcriptional regulator</fullName>
    </submittedName>
</protein>
<dbReference type="InterPro" id="IPR036390">
    <property type="entry name" value="WH_DNA-bd_sf"/>
</dbReference>
<accession>A0A6I6IWX1</accession>
<evidence type="ECO:0000313" key="5">
    <source>
        <dbReference type="Proteomes" id="UP000428330"/>
    </source>
</evidence>
<dbReference type="Pfam" id="PF13280">
    <property type="entry name" value="WYL"/>
    <property type="match status" value="1"/>
</dbReference>
<dbReference type="InterPro" id="IPR026881">
    <property type="entry name" value="WYL_dom"/>
</dbReference>
<proteinExistence type="predicted"/>
<dbReference type="KEGG" id="rom:EI983_17500"/>
<dbReference type="AlphaFoldDB" id="A0A6I6IWX1"/>
<dbReference type="RefSeq" id="WP_157708647.1">
    <property type="nucleotide sequence ID" value="NZ_CP034348.1"/>
</dbReference>